<keyword evidence="2" id="KW-0472">Membrane</keyword>
<evidence type="ECO:0000256" key="2">
    <source>
        <dbReference type="SAM" id="Phobius"/>
    </source>
</evidence>
<gene>
    <name evidence="3" type="ORF">SDC9_67526</name>
</gene>
<dbReference type="EMBL" id="VSSQ01003517">
    <property type="protein sequence ID" value="MPM21083.1"/>
    <property type="molecule type" value="Genomic_DNA"/>
</dbReference>
<feature type="region of interest" description="Disordered" evidence="1">
    <location>
        <begin position="1"/>
        <end position="25"/>
    </location>
</feature>
<keyword evidence="2" id="KW-1133">Transmembrane helix</keyword>
<protein>
    <submittedName>
        <fullName evidence="3">Uncharacterized protein</fullName>
    </submittedName>
</protein>
<feature type="compositionally biased region" description="Basic and acidic residues" evidence="1">
    <location>
        <begin position="106"/>
        <end position="117"/>
    </location>
</feature>
<reference evidence="3" key="1">
    <citation type="submission" date="2019-08" db="EMBL/GenBank/DDBJ databases">
        <authorList>
            <person name="Kucharzyk K."/>
            <person name="Murdoch R.W."/>
            <person name="Higgins S."/>
            <person name="Loffler F."/>
        </authorList>
    </citation>
    <scope>NUCLEOTIDE SEQUENCE</scope>
</reference>
<comment type="caution">
    <text evidence="3">The sequence shown here is derived from an EMBL/GenBank/DDBJ whole genome shotgun (WGS) entry which is preliminary data.</text>
</comment>
<accession>A0A644Y3H9</accession>
<dbReference type="AlphaFoldDB" id="A0A644Y3H9"/>
<proteinExistence type="predicted"/>
<evidence type="ECO:0000256" key="1">
    <source>
        <dbReference type="SAM" id="MobiDB-lite"/>
    </source>
</evidence>
<feature type="transmembrane region" description="Helical" evidence="2">
    <location>
        <begin position="37"/>
        <end position="56"/>
    </location>
</feature>
<feature type="compositionally biased region" description="Basic and acidic residues" evidence="1">
    <location>
        <begin position="10"/>
        <end position="19"/>
    </location>
</feature>
<evidence type="ECO:0000313" key="3">
    <source>
        <dbReference type="EMBL" id="MPM21083.1"/>
    </source>
</evidence>
<organism evidence="3">
    <name type="scientific">bioreactor metagenome</name>
    <dbReference type="NCBI Taxonomy" id="1076179"/>
    <lineage>
        <taxon>unclassified sequences</taxon>
        <taxon>metagenomes</taxon>
        <taxon>ecological metagenomes</taxon>
    </lineage>
</organism>
<feature type="region of interest" description="Disordered" evidence="1">
    <location>
        <begin position="81"/>
        <end position="117"/>
    </location>
</feature>
<sequence length="117" mass="12761">MGDGLADNGVQRDEEEHGQHAPQAAAHGADPLLGIQLLRLLLLLCRVIGVFFLNLLHLSAHAVHADHALFALHLERQQHQLDDQREENQGQTIGAGHIVKQPQKGGKRDTDVISHGS</sequence>
<name>A0A644Y3H9_9ZZZZ</name>
<keyword evidence="2" id="KW-0812">Transmembrane</keyword>